<keyword evidence="4" id="KW-1185">Reference proteome</keyword>
<dbReference type="AlphaFoldDB" id="A0A060SNU9"/>
<protein>
    <recommendedName>
        <fullName evidence="2">HAM1-like C-terminal domain-containing protein</fullName>
    </recommendedName>
</protein>
<evidence type="ECO:0000313" key="4">
    <source>
        <dbReference type="Proteomes" id="UP000029665"/>
    </source>
</evidence>
<dbReference type="STRING" id="5643.A0A060SNU9"/>
<evidence type="ECO:0000256" key="1">
    <source>
        <dbReference type="SAM" id="MobiDB-lite"/>
    </source>
</evidence>
<dbReference type="EMBL" id="CCBP010000124">
    <property type="protein sequence ID" value="CDO73889.1"/>
    <property type="molecule type" value="Genomic_DNA"/>
</dbReference>
<organism evidence="3 4">
    <name type="scientific">Pycnoporus cinnabarinus</name>
    <name type="common">Cinnabar-red polypore</name>
    <name type="synonym">Trametes cinnabarina</name>
    <dbReference type="NCBI Taxonomy" id="5643"/>
    <lineage>
        <taxon>Eukaryota</taxon>
        <taxon>Fungi</taxon>
        <taxon>Dikarya</taxon>
        <taxon>Basidiomycota</taxon>
        <taxon>Agaricomycotina</taxon>
        <taxon>Agaricomycetes</taxon>
        <taxon>Polyporales</taxon>
        <taxon>Polyporaceae</taxon>
        <taxon>Trametes</taxon>
    </lineage>
</organism>
<feature type="region of interest" description="Disordered" evidence="1">
    <location>
        <begin position="206"/>
        <end position="229"/>
    </location>
</feature>
<dbReference type="HOGENOM" id="CLU_018362_0_0_1"/>
<dbReference type="Pfam" id="PF14613">
    <property type="entry name" value="HAM1_C"/>
    <property type="match status" value="1"/>
</dbReference>
<feature type="compositionally biased region" description="Low complexity" evidence="1">
    <location>
        <begin position="210"/>
        <end position="229"/>
    </location>
</feature>
<accession>A0A060SNU9</accession>
<dbReference type="PANTHER" id="PTHR31138">
    <property type="entry name" value="CHROMOSOME 19, WHOLE GENOME SHOTGUN SEQUENCE"/>
    <property type="match status" value="1"/>
</dbReference>
<evidence type="ECO:0000259" key="2">
    <source>
        <dbReference type="Pfam" id="PF14613"/>
    </source>
</evidence>
<evidence type="ECO:0000313" key="3">
    <source>
        <dbReference type="EMBL" id="CDO73889.1"/>
    </source>
</evidence>
<dbReference type="PANTHER" id="PTHR31138:SF1">
    <property type="entry name" value="PDZ DOMAIN-CONTAINING PROTEIN"/>
    <property type="match status" value="1"/>
</dbReference>
<proteinExistence type="predicted"/>
<dbReference type="OMA" id="MERASWF"/>
<dbReference type="InterPro" id="IPR027842">
    <property type="entry name" value="HAM1-like_C"/>
</dbReference>
<gene>
    <name evidence="3" type="ORF">BN946_scf185016.g46</name>
</gene>
<dbReference type="Proteomes" id="UP000029665">
    <property type="component" value="Unassembled WGS sequence"/>
</dbReference>
<feature type="domain" description="HAM1-like C-terminal" evidence="2">
    <location>
        <begin position="450"/>
        <end position="507"/>
    </location>
</feature>
<dbReference type="OrthoDB" id="19394at2759"/>
<comment type="caution">
    <text evidence="3">The sequence shown here is derived from an EMBL/GenBank/DDBJ whole genome shotgun (WGS) entry which is preliminary data.</text>
</comment>
<name>A0A060SNU9_PYCCI</name>
<sequence length="567" mass="63225">MDIDSDQASQDAKAVARALHSLVNTVWENLSHEGRSLFHNFASFTRLVLADAADYVGKSQRNELHIKHKAQDNPQDADPRAKFERTMTKAAGSNLIGAAQVAATTDQDLADHTHSRLQDTLYKACPSPRTVVRIVLMPLQVCDHAQSDENYHNAISTIFDLAQKWIHRSLDTAGDVNQDTSLDAFIDDPTPDKHLINAIHGFRISPPASPSMASSPSPSAASTSSRTPMSALEHQLRNNWKALLDKDSDKGHKWKQDIAALKHEASEFQAAIDRDQDLRGQTGPRQAWRGPREWPSHCWQRRRPVPHGAHPLVLAGHLQCLPPQARWHDQGHPNPEFKDDTTEFVLEDLDISTFSLLPGHVYIRNITDINIKAPSAGQADTAVGALTRIYLQVLQVQLEEVSFYYHNQTASGVNVDIVVRTIPKSLEGLKERKCRRSFIDIQRVDVKVSEDFNLTIKQSNHQILISVFRPVMQSRLRKALQTVLEQHIHSALEWADSFTWEVSHRAEVFSDTGLSRGASFITGFWSELGHLQKGEGGLFLGWKATGTGILKEDAAGAQFAIDEGPRC</sequence>
<reference evidence="3" key="1">
    <citation type="submission" date="2014-01" db="EMBL/GenBank/DDBJ databases">
        <title>The genome of the white-rot fungus Pycnoporus cinnabarinus: a basidiomycete model with a versatile arsenal for lignocellulosic biomass breakdown.</title>
        <authorList>
            <person name="Levasseur A."/>
            <person name="Lomascolo A."/>
            <person name="Ruiz-Duenas F.J."/>
            <person name="Uzan E."/>
            <person name="Piumi F."/>
            <person name="Kues U."/>
            <person name="Ram A.F.J."/>
            <person name="Murat C."/>
            <person name="Haon M."/>
            <person name="Benoit I."/>
            <person name="Arfi Y."/>
            <person name="Chevret D."/>
            <person name="Drula E."/>
            <person name="Kwon M.J."/>
            <person name="Gouret P."/>
            <person name="Lesage-Meessen L."/>
            <person name="Lombard V."/>
            <person name="Mariette J."/>
            <person name="Noirot C."/>
            <person name="Park J."/>
            <person name="Patyshakuliyeva A."/>
            <person name="Wieneger R.A.B."/>
            <person name="Wosten H.A.B."/>
            <person name="Martin F."/>
            <person name="Coutinho P.M."/>
            <person name="de Vries R."/>
            <person name="Martinez A.T."/>
            <person name="Klopp C."/>
            <person name="Pontarotti P."/>
            <person name="Henrissat B."/>
            <person name="Record E."/>
        </authorList>
    </citation>
    <scope>NUCLEOTIDE SEQUENCE [LARGE SCALE GENOMIC DNA]</scope>
    <source>
        <strain evidence="3">BRFM137</strain>
    </source>
</reference>